<evidence type="ECO:0000256" key="10">
    <source>
        <dbReference type="ARBA" id="ARBA00067609"/>
    </source>
</evidence>
<sequence>MARDYYGLLGVSKGASETEIKRAYRKLARELHPDVNPDEAAQAKFKEISAAYEVLSDPEKRRIVDLGGDPLESAGASASGFAGFGGLGDVFEAFFGGGFGGGPASRGPIGRVRPGSDSLLRMRLDLEECATGVTKQVTVDTAVLCDRCQGKGTNGDSAPVPCDTCGGRGEVQTVQRSLLGQMLTSRPCPTCRGVGVVIPDPCHQCMGDGRVRARREITVKIPAGVGDGMRVRLAAQGEVGPGGGPAGDLYVEVHEQAHDIFAREGDDLHCTVSVPMADAALGVTVTLDAILDGPVRSSFRRGPNRVRSSHCGAAGCRTCAPTLAETCTSTSRWWSPPGWTTTTPTSCASSRTAEVATWPRYGRRTAPAAGCSAGCAKPSPDASRLAARTWWRRCSTSTRCPIPARWPWWTETKVFTPPRCGGSVPARRWCSATARATWPAAGSSGPDATAWLPGCWSVGAPCRHGRR</sequence>
<evidence type="ECO:0000256" key="5">
    <source>
        <dbReference type="ARBA" id="ARBA00022771"/>
    </source>
</evidence>
<feature type="repeat" description="CXXCXGXG motif" evidence="11">
    <location>
        <begin position="145"/>
        <end position="152"/>
    </location>
</feature>
<evidence type="ECO:0000313" key="15">
    <source>
        <dbReference type="EMBL" id="OOK80731.1"/>
    </source>
</evidence>
<dbReference type="InterPro" id="IPR002939">
    <property type="entry name" value="DnaJ_C"/>
</dbReference>
<keyword evidence="1 11" id="KW-0963">Cytoplasm</keyword>
<comment type="cofactor">
    <cofactor evidence="11">
        <name>Zn(2+)</name>
        <dbReference type="ChEBI" id="CHEBI:29105"/>
    </cofactor>
    <text evidence="11">Binds 2 Zn(2+) ions per monomer.</text>
</comment>
<dbReference type="EMBL" id="MVBN01000002">
    <property type="protein sequence ID" value="OOK80731.1"/>
    <property type="molecule type" value="Genomic_DNA"/>
</dbReference>
<dbReference type="PROSITE" id="PS50076">
    <property type="entry name" value="DNAJ_2"/>
    <property type="match status" value="1"/>
</dbReference>
<accession>A0A1V3XQF0</accession>
<dbReference type="InterPro" id="IPR036410">
    <property type="entry name" value="HSP_DnaJ_Cys-rich_dom_sf"/>
</dbReference>
<feature type="binding site" evidence="11">
    <location>
        <position position="162"/>
    </location>
    <ligand>
        <name>Zn(2+)</name>
        <dbReference type="ChEBI" id="CHEBI:29105"/>
        <label>2</label>
    </ligand>
</feature>
<reference evidence="15 16" key="1">
    <citation type="submission" date="2017-02" db="EMBL/GenBank/DDBJ databases">
        <title>Complete genome sequences of Mycobacterium kansasii strains isolated from rhesus macaques.</title>
        <authorList>
            <person name="Panda A."/>
            <person name="Nagaraj S."/>
            <person name="Zhao X."/>
            <person name="Tettelin H."/>
            <person name="Detolla L.J."/>
        </authorList>
    </citation>
    <scope>NUCLEOTIDE SEQUENCE [LARGE SCALE GENOMIC DNA]</scope>
    <source>
        <strain evidence="15 16">11-3469</strain>
    </source>
</reference>
<evidence type="ECO:0000256" key="12">
    <source>
        <dbReference type="PROSITE-ProRule" id="PRU00546"/>
    </source>
</evidence>
<dbReference type="GO" id="GO:0005737">
    <property type="term" value="C:cytoplasm"/>
    <property type="evidence" value="ECO:0007669"/>
    <property type="project" value="UniProtKB-SubCell"/>
</dbReference>
<dbReference type="CDD" id="cd10719">
    <property type="entry name" value="DnaJ_zf"/>
    <property type="match status" value="1"/>
</dbReference>
<dbReference type="SUPFAM" id="SSF46565">
    <property type="entry name" value="Chaperone J-domain"/>
    <property type="match status" value="1"/>
</dbReference>
<comment type="subcellular location">
    <subcellularLocation>
        <location evidence="11">Cytoplasm</location>
    </subcellularLocation>
</comment>
<comment type="caution">
    <text evidence="15">The sequence shown here is derived from an EMBL/GenBank/DDBJ whole genome shotgun (WGS) entry which is preliminary data.</text>
</comment>
<organism evidence="15 16">
    <name type="scientific">Mycobacterium kansasii</name>
    <dbReference type="NCBI Taxonomy" id="1768"/>
    <lineage>
        <taxon>Bacteria</taxon>
        <taxon>Bacillati</taxon>
        <taxon>Actinomycetota</taxon>
        <taxon>Actinomycetes</taxon>
        <taxon>Mycobacteriales</taxon>
        <taxon>Mycobacteriaceae</taxon>
        <taxon>Mycobacterium</taxon>
    </lineage>
</organism>
<dbReference type="SUPFAM" id="SSF57938">
    <property type="entry name" value="DnaJ/Hsp40 cysteine-rich domain"/>
    <property type="match status" value="1"/>
</dbReference>
<dbReference type="HAMAP" id="MF_01152">
    <property type="entry name" value="DnaJ"/>
    <property type="match status" value="1"/>
</dbReference>
<dbReference type="Gene3D" id="2.60.260.20">
    <property type="entry name" value="Urease metallochaperone UreE, N-terminal domain"/>
    <property type="match status" value="2"/>
</dbReference>
<comment type="domain">
    <text evidence="11">The J domain is necessary and sufficient to stimulate DnaK ATPase activity. Zinc center 1 plays an important role in the autonomous, DnaK-independent chaperone activity of DnaJ. Zinc center 2 is essential for interaction with DnaK and for DnaJ activity.</text>
</comment>
<comment type="function">
    <text evidence="11">Participates actively in the response to hyperosmotic and heat shock by preventing the aggregation of stress-denatured proteins and by disaggregating proteins, also in an autonomous, DnaK-independent fashion. Unfolded proteins bind initially to DnaJ; upon interaction with the DnaJ-bound protein, DnaK hydrolyzes its bound ATP, resulting in the formation of a stable complex. GrpE releases ADP from DnaK; ATP binding to DnaK triggers the release of the substrate protein, thus completing the reaction cycle. Several rounds of ATP-dependent interactions between DnaJ, DnaK and GrpE are required for fully efficient folding. Also involved, together with DnaK and GrpE, in the DNA replication of plasmids through activation of initiation proteins.</text>
</comment>
<dbReference type="GO" id="GO:0042026">
    <property type="term" value="P:protein refolding"/>
    <property type="evidence" value="ECO:0007669"/>
    <property type="project" value="TreeGrafter"/>
</dbReference>
<dbReference type="Pfam" id="PF00684">
    <property type="entry name" value="DnaJ_CXXCXGXG"/>
    <property type="match status" value="1"/>
</dbReference>
<dbReference type="CDD" id="cd10747">
    <property type="entry name" value="DnaJ_C"/>
    <property type="match status" value="1"/>
</dbReference>
<dbReference type="FunFam" id="2.10.230.10:FF:000002">
    <property type="entry name" value="Molecular chaperone DnaJ"/>
    <property type="match status" value="1"/>
</dbReference>
<evidence type="ECO:0000313" key="16">
    <source>
        <dbReference type="Proteomes" id="UP000188532"/>
    </source>
</evidence>
<keyword evidence="4 11" id="KW-0677">Repeat</keyword>
<keyword evidence="3 11" id="KW-0479">Metal-binding</keyword>
<feature type="binding site" evidence="11">
    <location>
        <position position="145"/>
    </location>
    <ligand>
        <name>Zn(2+)</name>
        <dbReference type="ChEBI" id="CHEBI:29105"/>
        <label>1</label>
    </ligand>
</feature>
<dbReference type="SMART" id="SM00271">
    <property type="entry name" value="DnaJ"/>
    <property type="match status" value="1"/>
</dbReference>
<gene>
    <name evidence="11" type="primary">dnaJ</name>
    <name evidence="15" type="ORF">BZL29_1702</name>
</gene>
<dbReference type="GO" id="GO:0051082">
    <property type="term" value="F:unfolded protein binding"/>
    <property type="evidence" value="ECO:0007669"/>
    <property type="project" value="UniProtKB-UniRule"/>
</dbReference>
<dbReference type="PANTHER" id="PTHR43096">
    <property type="entry name" value="DNAJ HOMOLOG 1, MITOCHONDRIAL-RELATED"/>
    <property type="match status" value="1"/>
</dbReference>
<dbReference type="PROSITE" id="PS51188">
    <property type="entry name" value="ZF_CR"/>
    <property type="match status" value="1"/>
</dbReference>
<feature type="repeat" description="CXXCXGXG motif" evidence="11">
    <location>
        <begin position="162"/>
        <end position="169"/>
    </location>
</feature>
<feature type="zinc finger region" description="CR-type" evidence="12">
    <location>
        <begin position="132"/>
        <end position="214"/>
    </location>
</feature>
<feature type="binding site" evidence="11">
    <location>
        <position position="191"/>
    </location>
    <ligand>
        <name>Zn(2+)</name>
        <dbReference type="ChEBI" id="CHEBI:29105"/>
        <label>2</label>
    </ligand>
</feature>
<feature type="binding site" evidence="11">
    <location>
        <position position="148"/>
    </location>
    <ligand>
        <name>Zn(2+)</name>
        <dbReference type="ChEBI" id="CHEBI:29105"/>
        <label>1</label>
    </ligand>
</feature>
<dbReference type="Gene3D" id="2.10.230.10">
    <property type="entry name" value="Heat shock protein DnaJ, cysteine-rich domain"/>
    <property type="match status" value="1"/>
</dbReference>
<dbReference type="CDD" id="cd06257">
    <property type="entry name" value="DnaJ"/>
    <property type="match status" value="1"/>
</dbReference>
<dbReference type="AlphaFoldDB" id="A0A1V3XQF0"/>
<evidence type="ECO:0000256" key="8">
    <source>
        <dbReference type="ARBA" id="ARBA00023186"/>
    </source>
</evidence>
<dbReference type="GO" id="GO:0031072">
    <property type="term" value="F:heat shock protein binding"/>
    <property type="evidence" value="ECO:0007669"/>
    <property type="project" value="InterPro"/>
</dbReference>
<dbReference type="STRING" id="1768.B1T50_05050"/>
<keyword evidence="7 11" id="KW-0346">Stress response</keyword>
<feature type="domain" description="J" evidence="13">
    <location>
        <begin position="4"/>
        <end position="68"/>
    </location>
</feature>
<evidence type="ECO:0000256" key="4">
    <source>
        <dbReference type="ARBA" id="ARBA00022737"/>
    </source>
</evidence>
<protein>
    <recommendedName>
        <fullName evidence="10 11">Chaperone protein DnaJ</fullName>
    </recommendedName>
</protein>
<dbReference type="PANTHER" id="PTHR43096:SF48">
    <property type="entry name" value="CHAPERONE PROTEIN DNAJ"/>
    <property type="match status" value="1"/>
</dbReference>
<feature type="domain" description="CR-type" evidence="14">
    <location>
        <begin position="132"/>
        <end position="214"/>
    </location>
</feature>
<dbReference type="Proteomes" id="UP000188532">
    <property type="component" value="Unassembled WGS sequence"/>
</dbReference>
<feature type="binding site" evidence="11">
    <location>
        <position position="188"/>
    </location>
    <ligand>
        <name>Zn(2+)</name>
        <dbReference type="ChEBI" id="CHEBI:29105"/>
        <label>2</label>
    </ligand>
</feature>
<dbReference type="InterPro" id="IPR036869">
    <property type="entry name" value="J_dom_sf"/>
</dbReference>
<evidence type="ECO:0000256" key="9">
    <source>
        <dbReference type="ARBA" id="ARBA00061004"/>
    </source>
</evidence>
<dbReference type="GO" id="GO:0008270">
    <property type="term" value="F:zinc ion binding"/>
    <property type="evidence" value="ECO:0007669"/>
    <property type="project" value="UniProtKB-UniRule"/>
</dbReference>
<keyword evidence="8 11" id="KW-0143">Chaperone</keyword>
<feature type="repeat" description="CXXCXGXG motif" evidence="11">
    <location>
        <begin position="202"/>
        <end position="209"/>
    </location>
</feature>
<keyword evidence="6 11" id="KW-0862">Zinc</keyword>
<evidence type="ECO:0000256" key="11">
    <source>
        <dbReference type="HAMAP-Rule" id="MF_01152"/>
    </source>
</evidence>
<dbReference type="Pfam" id="PF00226">
    <property type="entry name" value="DnaJ"/>
    <property type="match status" value="1"/>
</dbReference>
<dbReference type="InterPro" id="IPR001623">
    <property type="entry name" value="DnaJ_domain"/>
</dbReference>
<evidence type="ECO:0000256" key="2">
    <source>
        <dbReference type="ARBA" id="ARBA00022705"/>
    </source>
</evidence>
<evidence type="ECO:0000256" key="1">
    <source>
        <dbReference type="ARBA" id="ARBA00022490"/>
    </source>
</evidence>
<keyword evidence="2 11" id="KW-0235">DNA replication</keyword>
<comment type="similarity">
    <text evidence="9 11">Belongs to the DnaJ family.</text>
</comment>
<feature type="binding site" evidence="11">
    <location>
        <position position="202"/>
    </location>
    <ligand>
        <name>Zn(2+)</name>
        <dbReference type="ChEBI" id="CHEBI:29105"/>
        <label>1</label>
    </ligand>
</feature>
<dbReference type="NCBIfam" id="NF010871">
    <property type="entry name" value="PRK14278.1"/>
    <property type="match status" value="1"/>
</dbReference>
<evidence type="ECO:0000256" key="3">
    <source>
        <dbReference type="ARBA" id="ARBA00022723"/>
    </source>
</evidence>
<evidence type="ECO:0000259" key="13">
    <source>
        <dbReference type="PROSITE" id="PS50076"/>
    </source>
</evidence>
<dbReference type="InterPro" id="IPR012724">
    <property type="entry name" value="DnaJ"/>
</dbReference>
<evidence type="ECO:0000256" key="7">
    <source>
        <dbReference type="ARBA" id="ARBA00023016"/>
    </source>
</evidence>
<dbReference type="Gene3D" id="1.10.287.110">
    <property type="entry name" value="DnaJ domain"/>
    <property type="match status" value="1"/>
</dbReference>
<dbReference type="Pfam" id="PF01556">
    <property type="entry name" value="DnaJ_C"/>
    <property type="match status" value="1"/>
</dbReference>
<name>A0A1V3XQF0_MYCKA</name>
<keyword evidence="5 11" id="KW-0863">Zinc-finger</keyword>
<dbReference type="InterPro" id="IPR008971">
    <property type="entry name" value="HSP40/DnaJ_pept-bd"/>
</dbReference>
<dbReference type="GO" id="GO:0006260">
    <property type="term" value="P:DNA replication"/>
    <property type="evidence" value="ECO:0007669"/>
    <property type="project" value="UniProtKB-KW"/>
</dbReference>
<feature type="binding site" evidence="11">
    <location>
        <position position="205"/>
    </location>
    <ligand>
        <name>Zn(2+)</name>
        <dbReference type="ChEBI" id="CHEBI:29105"/>
        <label>1</label>
    </ligand>
</feature>
<feature type="binding site" evidence="11">
    <location>
        <position position="165"/>
    </location>
    <ligand>
        <name>Zn(2+)</name>
        <dbReference type="ChEBI" id="CHEBI:29105"/>
        <label>2</label>
    </ligand>
</feature>
<proteinExistence type="inferred from homology"/>
<feature type="repeat" description="CXXCXGXG motif" evidence="11">
    <location>
        <begin position="188"/>
        <end position="195"/>
    </location>
</feature>
<comment type="subunit">
    <text evidence="11">Homodimer.</text>
</comment>
<dbReference type="InterPro" id="IPR001305">
    <property type="entry name" value="HSP_DnaJ_Cys-rich_dom"/>
</dbReference>
<dbReference type="GO" id="GO:0005524">
    <property type="term" value="F:ATP binding"/>
    <property type="evidence" value="ECO:0007669"/>
    <property type="project" value="InterPro"/>
</dbReference>
<evidence type="ECO:0000259" key="14">
    <source>
        <dbReference type="PROSITE" id="PS51188"/>
    </source>
</evidence>
<dbReference type="SUPFAM" id="SSF49493">
    <property type="entry name" value="HSP40/DnaJ peptide-binding domain"/>
    <property type="match status" value="2"/>
</dbReference>
<dbReference type="GO" id="GO:0009408">
    <property type="term" value="P:response to heat"/>
    <property type="evidence" value="ECO:0007669"/>
    <property type="project" value="InterPro"/>
</dbReference>
<dbReference type="PRINTS" id="PR00625">
    <property type="entry name" value="JDOMAIN"/>
</dbReference>
<evidence type="ECO:0000256" key="6">
    <source>
        <dbReference type="ARBA" id="ARBA00022833"/>
    </source>
</evidence>